<dbReference type="STRING" id="651661.SAMN05660293_04072"/>
<organism evidence="2 3">
    <name type="scientific">Dyadobacter psychrophilus</name>
    <dbReference type="NCBI Taxonomy" id="651661"/>
    <lineage>
        <taxon>Bacteria</taxon>
        <taxon>Pseudomonadati</taxon>
        <taxon>Bacteroidota</taxon>
        <taxon>Cytophagia</taxon>
        <taxon>Cytophagales</taxon>
        <taxon>Spirosomataceae</taxon>
        <taxon>Dyadobacter</taxon>
    </lineage>
</organism>
<dbReference type="Proteomes" id="UP000190897">
    <property type="component" value="Unassembled WGS sequence"/>
</dbReference>
<sequence>MYKISILPLAKQDIQEAAIWYNEQQADLGKRFTKFIRSKVKRISENPQLYPVRYLSVRTAVVDVFPFMIHFVVNESDRTILITAVLHTSQSPEKWLERQQ</sequence>
<evidence type="ECO:0000313" key="3">
    <source>
        <dbReference type="Proteomes" id="UP000190897"/>
    </source>
</evidence>
<keyword evidence="3" id="KW-1185">Reference proteome</keyword>
<protein>
    <submittedName>
        <fullName evidence="2">Plasmid stabilization system protein ParE</fullName>
    </submittedName>
</protein>
<reference evidence="3" key="1">
    <citation type="submission" date="2017-02" db="EMBL/GenBank/DDBJ databases">
        <authorList>
            <person name="Varghese N."/>
            <person name="Submissions S."/>
        </authorList>
    </citation>
    <scope>NUCLEOTIDE SEQUENCE [LARGE SCALE GENOMIC DNA]</scope>
    <source>
        <strain evidence="3">DSM 22270</strain>
    </source>
</reference>
<dbReference type="Gene3D" id="3.30.2310.20">
    <property type="entry name" value="RelE-like"/>
    <property type="match status" value="1"/>
</dbReference>
<name>A0A1T5GL18_9BACT</name>
<dbReference type="InterPro" id="IPR007712">
    <property type="entry name" value="RelE/ParE_toxin"/>
</dbReference>
<accession>A0A1T5GL18</accession>
<evidence type="ECO:0000256" key="1">
    <source>
        <dbReference type="ARBA" id="ARBA00022649"/>
    </source>
</evidence>
<dbReference type="Pfam" id="PF05016">
    <property type="entry name" value="ParE_toxin"/>
    <property type="match status" value="1"/>
</dbReference>
<dbReference type="RefSeq" id="WP_082216591.1">
    <property type="nucleotide sequence ID" value="NZ_FUZA01000006.1"/>
</dbReference>
<dbReference type="OrthoDB" id="595476at2"/>
<evidence type="ECO:0000313" key="2">
    <source>
        <dbReference type="EMBL" id="SKC09113.1"/>
    </source>
</evidence>
<proteinExistence type="predicted"/>
<dbReference type="AlphaFoldDB" id="A0A1T5GL18"/>
<keyword evidence="1" id="KW-1277">Toxin-antitoxin system</keyword>
<dbReference type="InterPro" id="IPR035093">
    <property type="entry name" value="RelE/ParE_toxin_dom_sf"/>
</dbReference>
<gene>
    <name evidence="2" type="ORF">SAMN05660293_04072</name>
</gene>
<dbReference type="EMBL" id="FUZA01000006">
    <property type="protein sequence ID" value="SKC09113.1"/>
    <property type="molecule type" value="Genomic_DNA"/>
</dbReference>